<comment type="subcellular location">
    <subcellularLocation>
        <location evidence="7">Cell inner membrane</location>
        <topology evidence="7">Multi-pass membrane protein</topology>
    </subcellularLocation>
    <subcellularLocation>
        <location evidence="1">Cell membrane</location>
        <topology evidence="1">Multi-pass membrane protein</topology>
    </subcellularLocation>
</comment>
<reference evidence="10 11" key="1">
    <citation type="submission" date="2023-10" db="EMBL/GenBank/DDBJ databases">
        <title>Two novel species belonging to the OM43/NOR5 clade.</title>
        <authorList>
            <person name="Park M."/>
        </authorList>
    </citation>
    <scope>NUCLEOTIDE SEQUENCE [LARGE SCALE GENOMIC DNA]</scope>
    <source>
        <strain evidence="10 11">IMCC45268</strain>
    </source>
</reference>
<proteinExistence type="inferred from homology"/>
<dbReference type="PANTHER" id="PTHR30221:SF1">
    <property type="entry name" value="SMALL-CONDUCTANCE MECHANOSENSITIVE CHANNEL"/>
    <property type="match status" value="1"/>
</dbReference>
<keyword evidence="4 7" id="KW-0812">Transmembrane</keyword>
<dbReference type="InterPro" id="IPR006685">
    <property type="entry name" value="MscS_channel_2nd"/>
</dbReference>
<dbReference type="PROSITE" id="PS01246">
    <property type="entry name" value="UPF0003"/>
    <property type="match status" value="1"/>
</dbReference>
<accession>A0ABZ0IDV4</accession>
<dbReference type="InterPro" id="IPR023408">
    <property type="entry name" value="MscS_beta-dom_sf"/>
</dbReference>
<keyword evidence="6 7" id="KW-0472">Membrane</keyword>
<evidence type="ECO:0000313" key="11">
    <source>
        <dbReference type="Proteomes" id="UP001626549"/>
    </source>
</evidence>
<evidence type="ECO:0000259" key="8">
    <source>
        <dbReference type="Pfam" id="PF00924"/>
    </source>
</evidence>
<evidence type="ECO:0000259" key="9">
    <source>
        <dbReference type="Pfam" id="PF21082"/>
    </source>
</evidence>
<keyword evidence="11" id="KW-1185">Reference proteome</keyword>
<comment type="similarity">
    <text evidence="2 7">Belongs to the MscS (TC 1.A.23) family.</text>
</comment>
<keyword evidence="7" id="KW-0813">Transport</keyword>
<name>A0ABZ0IDV4_9GAMM</name>
<keyword evidence="3" id="KW-1003">Cell membrane</keyword>
<evidence type="ECO:0000256" key="4">
    <source>
        <dbReference type="ARBA" id="ARBA00022692"/>
    </source>
</evidence>
<dbReference type="PANTHER" id="PTHR30221">
    <property type="entry name" value="SMALL-CONDUCTANCE MECHANOSENSITIVE CHANNEL"/>
    <property type="match status" value="1"/>
</dbReference>
<dbReference type="Proteomes" id="UP001626549">
    <property type="component" value="Chromosome"/>
</dbReference>
<keyword evidence="7" id="KW-0407">Ion channel</keyword>
<dbReference type="InterPro" id="IPR006686">
    <property type="entry name" value="MscS_channel_CS"/>
</dbReference>
<dbReference type="InterPro" id="IPR049278">
    <property type="entry name" value="MS_channel_C"/>
</dbReference>
<dbReference type="Pfam" id="PF00924">
    <property type="entry name" value="MS_channel_2nd"/>
    <property type="match status" value="1"/>
</dbReference>
<gene>
    <name evidence="10" type="ORF">R0137_03895</name>
</gene>
<dbReference type="SUPFAM" id="SSF50182">
    <property type="entry name" value="Sm-like ribonucleoproteins"/>
    <property type="match status" value="1"/>
</dbReference>
<dbReference type="Pfam" id="PF21082">
    <property type="entry name" value="MS_channel_3rd"/>
    <property type="match status" value="1"/>
</dbReference>
<dbReference type="InterPro" id="IPR011066">
    <property type="entry name" value="MscS_channel_C_sf"/>
</dbReference>
<comment type="function">
    <text evidence="7">Mechanosensitive channel that participates in the regulation of osmotic pressure changes within the cell, opening in response to stretch forces in the membrane lipid bilayer, without the need for other proteins. Contributes to normal resistance to hypoosmotic shock. Forms an ion channel of 1.0 nanosiemens conductance with a slight preference for anions.</text>
</comment>
<dbReference type="InterPro" id="IPR045275">
    <property type="entry name" value="MscS_archaea/bacteria_type"/>
</dbReference>
<dbReference type="RefSeq" id="WP_407328701.1">
    <property type="nucleotide sequence ID" value="NZ_CP136865.1"/>
</dbReference>
<evidence type="ECO:0000256" key="2">
    <source>
        <dbReference type="ARBA" id="ARBA00008017"/>
    </source>
</evidence>
<evidence type="ECO:0000256" key="5">
    <source>
        <dbReference type="ARBA" id="ARBA00022989"/>
    </source>
</evidence>
<dbReference type="Gene3D" id="3.30.70.100">
    <property type="match status" value="1"/>
</dbReference>
<keyword evidence="5 7" id="KW-1133">Transmembrane helix</keyword>
<keyword evidence="7" id="KW-0406">Ion transport</keyword>
<protein>
    <recommendedName>
        <fullName evidence="7">Small-conductance mechanosensitive channel</fullName>
    </recommendedName>
</protein>
<dbReference type="Gene3D" id="2.30.30.60">
    <property type="match status" value="1"/>
</dbReference>
<feature type="transmembrane region" description="Helical" evidence="7">
    <location>
        <begin position="51"/>
        <end position="73"/>
    </location>
</feature>
<feature type="domain" description="Mechanosensitive ion channel MscS" evidence="8">
    <location>
        <begin position="109"/>
        <end position="159"/>
    </location>
</feature>
<feature type="transmembrane region" description="Helical" evidence="7">
    <location>
        <begin position="85"/>
        <end position="105"/>
    </location>
</feature>
<evidence type="ECO:0000256" key="6">
    <source>
        <dbReference type="ARBA" id="ARBA00023136"/>
    </source>
</evidence>
<organism evidence="10 11">
    <name type="scientific">Congregibacter brevis</name>
    <dbReference type="NCBI Taxonomy" id="3081201"/>
    <lineage>
        <taxon>Bacteria</taxon>
        <taxon>Pseudomonadati</taxon>
        <taxon>Pseudomonadota</taxon>
        <taxon>Gammaproteobacteria</taxon>
        <taxon>Cellvibrionales</taxon>
        <taxon>Halieaceae</taxon>
        <taxon>Congregibacter</taxon>
    </lineage>
</organism>
<keyword evidence="7" id="KW-0997">Cell inner membrane</keyword>
<evidence type="ECO:0000256" key="7">
    <source>
        <dbReference type="RuleBase" id="RU369025"/>
    </source>
</evidence>
<comment type="caution">
    <text evidence="7">Lacks conserved residue(s) required for the propagation of feature annotation.</text>
</comment>
<feature type="domain" description="Mechanosensitive ion channel MscS C-terminal" evidence="9">
    <location>
        <begin position="186"/>
        <end position="244"/>
    </location>
</feature>
<feature type="transmembrane region" description="Helical" evidence="7">
    <location>
        <begin position="17"/>
        <end position="39"/>
    </location>
</feature>
<evidence type="ECO:0000313" key="10">
    <source>
        <dbReference type="EMBL" id="WOJ97722.1"/>
    </source>
</evidence>
<dbReference type="EMBL" id="CP136865">
    <property type="protein sequence ID" value="WOJ97722.1"/>
    <property type="molecule type" value="Genomic_DNA"/>
</dbReference>
<sequence>MNDLNTALGSLEGYAKLAVTGLGFMLVAMLVVFLLYRLVSSFVKPRGKIARMVRVAFGALYVMVILLAVMLAAEHLGYDMSGISGIAILVVIVGAVIAFFAIPFLPRLPFMIGDTVTIRGTMGIVDSITTYQTVLRTFDGRLVYIPNMVVLGSDIQNYSTVPVRRVDLTVQLHITDDIALGKQLCLSAMSADDRVLEDPAPAVFVTGMETGIVSLLGLCWVNNADWFATQDALIVSMAKALNDNDGVQPVVRELNVNTRLRPGD</sequence>
<comment type="subunit">
    <text evidence="7">Homoheptamer.</text>
</comment>
<evidence type="ECO:0000256" key="3">
    <source>
        <dbReference type="ARBA" id="ARBA00022475"/>
    </source>
</evidence>
<evidence type="ECO:0000256" key="1">
    <source>
        <dbReference type="ARBA" id="ARBA00004651"/>
    </source>
</evidence>
<dbReference type="SUPFAM" id="SSF82689">
    <property type="entry name" value="Mechanosensitive channel protein MscS (YggB), C-terminal domain"/>
    <property type="match status" value="1"/>
</dbReference>
<dbReference type="InterPro" id="IPR010920">
    <property type="entry name" value="LSM_dom_sf"/>
</dbReference>